<proteinExistence type="predicted"/>
<evidence type="ECO:0008006" key="4">
    <source>
        <dbReference type="Google" id="ProtNLM"/>
    </source>
</evidence>
<dbReference type="AlphaFoldDB" id="A0A1Q4V486"/>
<feature type="region of interest" description="Disordered" evidence="1">
    <location>
        <begin position="136"/>
        <end position="173"/>
    </location>
</feature>
<sequence>MKELQHKPGSKPYRRELREQLKALGFPADRINDAVATALAQLCHMRPRTARRLACELSLDEVAARYSALRNDAESRMRGSRIWDFEQWPARGVHPTVRTLRTLADIYGTSWVQLVDIEDLRHMPEEDRELYHRRLAGDADPQQPPASRPRTAGTATAGCPGHPGPPDPAHRPLRLRETGTAELMAVSGENALGTARHVTTTNVDDVTVEQLDRELRDAGRAYLHASPAPVLLQLTQLGERMAELLRGQQRPSQTVRLQALAARCSALTAWVCDDLGGTSAARAHLWAASMFAGQAEHDDARRWVSVVRSRLAFSDGDFVESARIADDGARGEWPDGIKSHLLLRRARALARAGQDDEAREALRAWEEGNRKQMYFGTGNGADGIFHLQSAQQRYFVGAALLDVRDIHPALQELLTALDLFDKAPAEVRAYAEHALSRIDTARAFLTLGEPSEAHEVMEPVFALPPERRSRCVLTALNELLLVAGGDSLFGRRFAAEWGMRADPYASRAPAPQGRAAGTSVPTCA</sequence>
<comment type="caution">
    <text evidence="2">The sequence shown here is derived from an EMBL/GenBank/DDBJ whole genome shotgun (WGS) entry which is preliminary data.</text>
</comment>
<evidence type="ECO:0000313" key="2">
    <source>
        <dbReference type="EMBL" id="OKH92614.1"/>
    </source>
</evidence>
<reference evidence="2 3" key="1">
    <citation type="submission" date="2015-06" db="EMBL/GenBank/DDBJ databases">
        <title>Cloning and characterization of the uncialamcin biosynthetic gene cluster.</title>
        <authorList>
            <person name="Yan X."/>
            <person name="Huang T."/>
            <person name="Ge H."/>
            <person name="Shen B."/>
        </authorList>
    </citation>
    <scope>NUCLEOTIDE SEQUENCE [LARGE SCALE GENOMIC DNA]</scope>
    <source>
        <strain evidence="2 3">DCA2648</strain>
    </source>
</reference>
<evidence type="ECO:0000256" key="1">
    <source>
        <dbReference type="SAM" id="MobiDB-lite"/>
    </source>
</evidence>
<name>A0A1Q4V486_9ACTN</name>
<dbReference type="GeneID" id="96796021"/>
<dbReference type="Proteomes" id="UP000186455">
    <property type="component" value="Unassembled WGS sequence"/>
</dbReference>
<evidence type="ECO:0000313" key="3">
    <source>
        <dbReference type="Proteomes" id="UP000186455"/>
    </source>
</evidence>
<dbReference type="STRING" id="1048205.AB852_23540"/>
<accession>A0A1Q4V486</accession>
<organism evidence="2 3">
    <name type="scientific">Streptomyces uncialis</name>
    <dbReference type="NCBI Taxonomy" id="1048205"/>
    <lineage>
        <taxon>Bacteria</taxon>
        <taxon>Bacillati</taxon>
        <taxon>Actinomycetota</taxon>
        <taxon>Actinomycetes</taxon>
        <taxon>Kitasatosporales</taxon>
        <taxon>Streptomycetaceae</taxon>
        <taxon>Streptomyces</taxon>
    </lineage>
</organism>
<gene>
    <name evidence="2" type="ORF">AB852_23540</name>
</gene>
<protein>
    <recommendedName>
        <fullName evidence="4">HTH cro/C1-type domain-containing protein</fullName>
    </recommendedName>
</protein>
<dbReference type="RefSeq" id="WP_073792224.1">
    <property type="nucleotide sequence ID" value="NZ_CP108638.1"/>
</dbReference>
<dbReference type="EMBL" id="LFBV01000006">
    <property type="protein sequence ID" value="OKH92614.1"/>
    <property type="molecule type" value="Genomic_DNA"/>
</dbReference>
<keyword evidence="3" id="KW-1185">Reference proteome</keyword>